<sequence length="352" mass="41180">MSGSEEKSAEQHCTCCSCKKAKVNKPQEAPKQTTRISQGTSKVIKIPKARKTKPTFRFLDLPAELRCVVYEELLVVGKVYYKGTDHNEQASTIRYKDKEFFREPYLAILRTCKLVHDEAEKVYLSKNLFVLPLRWQQYAPFAYPDSATSPVLNSRYLFSKRGLDYVRNLSIAVDRIETWDIDDLGKNAAIWENSKDYDSMTPAQRLKEMHKITLNDTITDESPTELAMNHLSMEFVEIDWTNAYCFLGCCRPIYIFHTSWVYHVKPALIYNIGTRSKIEESKVLHCIQNNVQLVLELSELYYTESDEASEEWRDILDKCDIQFSRTASNPRWDRWKYKTEQRTVKFRQKPVS</sequence>
<gene>
    <name evidence="1" type="ORF">P171DRAFT_147767</name>
</gene>
<dbReference type="AlphaFoldDB" id="A0A9P4UIP9"/>
<keyword evidence="2" id="KW-1185">Reference proteome</keyword>
<reference evidence="1" key="1">
    <citation type="journal article" date="2020" name="Stud. Mycol.">
        <title>101 Dothideomycetes genomes: a test case for predicting lifestyles and emergence of pathogens.</title>
        <authorList>
            <person name="Haridas S."/>
            <person name="Albert R."/>
            <person name="Binder M."/>
            <person name="Bloem J."/>
            <person name="Labutti K."/>
            <person name="Salamov A."/>
            <person name="Andreopoulos B."/>
            <person name="Baker S."/>
            <person name="Barry K."/>
            <person name="Bills G."/>
            <person name="Bluhm B."/>
            <person name="Cannon C."/>
            <person name="Castanera R."/>
            <person name="Culley D."/>
            <person name="Daum C."/>
            <person name="Ezra D."/>
            <person name="Gonzalez J."/>
            <person name="Henrissat B."/>
            <person name="Kuo A."/>
            <person name="Liang C."/>
            <person name="Lipzen A."/>
            <person name="Lutzoni F."/>
            <person name="Magnuson J."/>
            <person name="Mondo S."/>
            <person name="Nolan M."/>
            <person name="Ohm R."/>
            <person name="Pangilinan J."/>
            <person name="Park H.-J."/>
            <person name="Ramirez L."/>
            <person name="Alfaro M."/>
            <person name="Sun H."/>
            <person name="Tritt A."/>
            <person name="Yoshinaga Y."/>
            <person name="Zwiers L.-H."/>
            <person name="Turgeon B."/>
            <person name="Goodwin S."/>
            <person name="Spatafora J."/>
            <person name="Crous P."/>
            <person name="Grigoriev I."/>
        </authorList>
    </citation>
    <scope>NUCLEOTIDE SEQUENCE</scope>
    <source>
        <strain evidence="1">CBS 690.94</strain>
    </source>
</reference>
<evidence type="ECO:0000313" key="2">
    <source>
        <dbReference type="Proteomes" id="UP000799764"/>
    </source>
</evidence>
<accession>A0A9P4UIP9</accession>
<protein>
    <submittedName>
        <fullName evidence="1">Uncharacterized protein</fullName>
    </submittedName>
</protein>
<name>A0A9P4UIP9_9PLEO</name>
<proteinExistence type="predicted"/>
<dbReference type="PANTHER" id="PTHR42085">
    <property type="entry name" value="F-BOX DOMAIN-CONTAINING PROTEIN"/>
    <property type="match status" value="1"/>
</dbReference>
<dbReference type="Proteomes" id="UP000799764">
    <property type="component" value="Unassembled WGS sequence"/>
</dbReference>
<dbReference type="PANTHER" id="PTHR42085:SF1">
    <property type="entry name" value="F-BOX DOMAIN-CONTAINING PROTEIN"/>
    <property type="match status" value="1"/>
</dbReference>
<dbReference type="InterPro" id="IPR038883">
    <property type="entry name" value="AN11006-like"/>
</dbReference>
<evidence type="ECO:0000313" key="1">
    <source>
        <dbReference type="EMBL" id="KAF2450863.1"/>
    </source>
</evidence>
<dbReference type="EMBL" id="MU001493">
    <property type="protein sequence ID" value="KAF2450863.1"/>
    <property type="molecule type" value="Genomic_DNA"/>
</dbReference>
<comment type="caution">
    <text evidence="1">The sequence shown here is derived from an EMBL/GenBank/DDBJ whole genome shotgun (WGS) entry which is preliminary data.</text>
</comment>
<dbReference type="OrthoDB" id="62952at2759"/>
<organism evidence="1 2">
    <name type="scientific">Karstenula rhodostoma CBS 690.94</name>
    <dbReference type="NCBI Taxonomy" id="1392251"/>
    <lineage>
        <taxon>Eukaryota</taxon>
        <taxon>Fungi</taxon>
        <taxon>Dikarya</taxon>
        <taxon>Ascomycota</taxon>
        <taxon>Pezizomycotina</taxon>
        <taxon>Dothideomycetes</taxon>
        <taxon>Pleosporomycetidae</taxon>
        <taxon>Pleosporales</taxon>
        <taxon>Massarineae</taxon>
        <taxon>Didymosphaeriaceae</taxon>
        <taxon>Karstenula</taxon>
    </lineage>
</organism>